<dbReference type="PROSITE" id="PS51079">
    <property type="entry name" value="MBT"/>
    <property type="match status" value="2"/>
</dbReference>
<evidence type="ECO:0000256" key="4">
    <source>
        <dbReference type="ARBA" id="ARBA00022737"/>
    </source>
</evidence>
<dbReference type="GO" id="GO:0000785">
    <property type="term" value="C:chromatin"/>
    <property type="evidence" value="ECO:0007669"/>
    <property type="project" value="Ensembl"/>
</dbReference>
<dbReference type="InterPro" id="IPR047531">
    <property type="entry name" value="SAM_Scm-like"/>
</dbReference>
<name>A0A663E385_AQUCH</name>
<dbReference type="Ensembl" id="ENSACCT00020006745.1">
    <property type="protein sequence ID" value="ENSACCP00020006471.1"/>
    <property type="gene ID" value="ENSACCG00020004422.1"/>
</dbReference>
<dbReference type="Proteomes" id="UP000472275">
    <property type="component" value="Chromosome 7"/>
</dbReference>
<sequence>MILLAKISINKFRLENEETSKENSERHSIPVSSRIPPTNDFKVGMKLEAHDPRNVTSVCIATVIGITGARLRLRLDGSDNKNDFWRLVDSSDIQPIGTCEKKGGMLQPPLGFQMNASSWPMFLLRTLNGAEMAPAAFFKKEPPKPVPNCFKVGMKLEAIDRKNPYLICPATIGDVKGDEVFVTFDGWRGAFDYWCRCDSRDIFPVGWCSLTGDALQPPGNNVSITKSSAKIQSSPSKVTRRSMQSPQKSAPVPAQRGRKPGRGKPPGQSAVPKKGRSPKNIPLTKSTSHTENLKTRKKSLKPGKKVMCVYVNKHGNSGPHLDKKKVQQLPDHFGPGPVNVVLQQAVQACVDCAYQSKTVFGFLKSGHHGGEMITASFDGEKHAINLPSVNSASFVLRFLEKLCHSLQCDNLFSSQPFSPYVGCAHSPTEYDRNKPAKEEIPENRSAKRYSQDSPPYSAPLSPKLPRNDAHPSEAETLPIEENSISKEHRFSEDSMDSALSSVNPSSPTHRNSTEYHTSGSAAYYRNSLQPVTTSDTSSFHNIFILKAASSTTGPDLNSLKREPSRILNKDPSTWSIEEVMRFVKEADPQALAPHAELFRRHEIDGKALLLLRSDMIMKYMGLKLGPALKLCYHIERLKQGKY</sequence>
<feature type="compositionally biased region" description="Polar residues" evidence="9">
    <location>
        <begin position="497"/>
        <end position="515"/>
    </location>
</feature>
<evidence type="ECO:0000256" key="1">
    <source>
        <dbReference type="ARBA" id="ARBA00004123"/>
    </source>
</evidence>
<dbReference type="GO" id="GO:0034502">
    <property type="term" value="P:protein localization to chromosome"/>
    <property type="evidence" value="ECO:0007669"/>
    <property type="project" value="Ensembl"/>
</dbReference>
<dbReference type="AlphaFoldDB" id="A0A663E385"/>
<dbReference type="InterPro" id="IPR013761">
    <property type="entry name" value="SAM/pointed_sf"/>
</dbReference>
<evidence type="ECO:0000256" key="5">
    <source>
        <dbReference type="ARBA" id="ARBA00023015"/>
    </source>
</evidence>
<dbReference type="CDD" id="cd20109">
    <property type="entry name" value="MBT_SCML2_rpt2"/>
    <property type="match status" value="1"/>
</dbReference>
<dbReference type="Gene3D" id="3.90.1150.190">
    <property type="entry name" value="SLED domain"/>
    <property type="match status" value="1"/>
</dbReference>
<dbReference type="GO" id="GO:0031519">
    <property type="term" value="C:PcG protein complex"/>
    <property type="evidence" value="ECO:0007669"/>
    <property type="project" value="Ensembl"/>
</dbReference>
<feature type="compositionally biased region" description="Basic and acidic residues" evidence="9">
    <location>
        <begin position="428"/>
        <end position="445"/>
    </location>
</feature>
<dbReference type="InterPro" id="IPR038348">
    <property type="entry name" value="SLED_sf"/>
</dbReference>
<keyword evidence="3" id="KW-0678">Repressor</keyword>
<dbReference type="GO" id="GO:0042393">
    <property type="term" value="F:histone binding"/>
    <property type="evidence" value="ECO:0007669"/>
    <property type="project" value="TreeGrafter"/>
</dbReference>
<evidence type="ECO:0000259" key="10">
    <source>
        <dbReference type="SMART" id="SM00454"/>
    </source>
</evidence>
<dbReference type="InterPro" id="IPR021987">
    <property type="entry name" value="SLED"/>
</dbReference>
<feature type="domain" description="SAM" evidence="10">
    <location>
        <begin position="571"/>
        <end position="640"/>
    </location>
</feature>
<dbReference type="InterPro" id="IPR050548">
    <property type="entry name" value="PcG_chromatin_remod_factors"/>
</dbReference>
<dbReference type="GeneTree" id="ENSGT00940000159407"/>
<dbReference type="PANTHER" id="PTHR12247">
    <property type="entry name" value="POLYCOMB GROUP PROTEIN"/>
    <property type="match status" value="1"/>
</dbReference>
<dbReference type="InterPro" id="IPR004092">
    <property type="entry name" value="Mbt"/>
</dbReference>
<keyword evidence="7" id="KW-0539">Nucleus</keyword>
<evidence type="ECO:0000313" key="11">
    <source>
        <dbReference type="Ensembl" id="ENSACCP00020006471.1"/>
    </source>
</evidence>
<dbReference type="Pfam" id="PF02820">
    <property type="entry name" value="MBT"/>
    <property type="match status" value="2"/>
</dbReference>
<dbReference type="InterPro" id="IPR001660">
    <property type="entry name" value="SAM"/>
</dbReference>
<proteinExistence type="inferred from homology"/>
<dbReference type="SMART" id="SM00454">
    <property type="entry name" value="SAM"/>
    <property type="match status" value="1"/>
</dbReference>
<feature type="region of interest" description="Disordered" evidence="9">
    <location>
        <begin position="428"/>
        <end position="515"/>
    </location>
</feature>
<dbReference type="Gene3D" id="1.10.150.50">
    <property type="entry name" value="Transcription Factor, Ets-1"/>
    <property type="match status" value="1"/>
</dbReference>
<evidence type="ECO:0000313" key="12">
    <source>
        <dbReference type="Proteomes" id="UP000472275"/>
    </source>
</evidence>
<dbReference type="FunFam" id="2.30.30.140:FF:000016">
    <property type="entry name" value="polycomb protein SCMH1 isoform X1"/>
    <property type="match status" value="1"/>
</dbReference>
<evidence type="ECO:0000256" key="9">
    <source>
        <dbReference type="SAM" id="MobiDB-lite"/>
    </source>
</evidence>
<dbReference type="PANTHER" id="PTHR12247:SF84">
    <property type="entry name" value="SEX COMB ON MIDLEG-LIKE PROTEIN 2"/>
    <property type="match status" value="1"/>
</dbReference>
<evidence type="ECO:0000256" key="7">
    <source>
        <dbReference type="ARBA" id="ARBA00023242"/>
    </source>
</evidence>
<dbReference type="GO" id="GO:0003682">
    <property type="term" value="F:chromatin binding"/>
    <property type="evidence" value="ECO:0007669"/>
    <property type="project" value="TreeGrafter"/>
</dbReference>
<dbReference type="GO" id="GO:0045892">
    <property type="term" value="P:negative regulation of DNA-templated transcription"/>
    <property type="evidence" value="ECO:0007669"/>
    <property type="project" value="TreeGrafter"/>
</dbReference>
<dbReference type="CDD" id="cd20106">
    <property type="entry name" value="MBT_SCML2_rpt1"/>
    <property type="match status" value="1"/>
</dbReference>
<gene>
    <name evidence="11" type="primary">SCML2</name>
</gene>
<evidence type="ECO:0000256" key="8">
    <source>
        <dbReference type="PROSITE-ProRule" id="PRU00459"/>
    </source>
</evidence>
<dbReference type="CDD" id="cd09578">
    <property type="entry name" value="SAM_Scm"/>
    <property type="match status" value="1"/>
</dbReference>
<feature type="compositionally biased region" description="Basic and acidic residues" evidence="9">
    <location>
        <begin position="483"/>
        <end position="492"/>
    </location>
</feature>
<dbReference type="InterPro" id="IPR033763">
    <property type="entry name" value="SCML2_RBR"/>
</dbReference>
<dbReference type="Pfam" id="PF00536">
    <property type="entry name" value="SAM_1"/>
    <property type="match status" value="1"/>
</dbReference>
<feature type="compositionally biased region" description="Polar residues" evidence="9">
    <location>
        <begin position="219"/>
        <end position="248"/>
    </location>
</feature>
<dbReference type="InParanoid" id="A0A663E385"/>
<protein>
    <submittedName>
        <fullName evidence="11">Scm polycomb group protein like 2</fullName>
    </submittedName>
</protein>
<comment type="subcellular location">
    <subcellularLocation>
        <location evidence="1">Nucleus</location>
    </subcellularLocation>
</comment>
<dbReference type="Gene3D" id="2.30.30.140">
    <property type="match status" value="2"/>
</dbReference>
<keyword evidence="12" id="KW-1185">Reference proteome</keyword>
<feature type="repeat" description="MBT" evidence="8">
    <location>
        <begin position="14"/>
        <end position="109"/>
    </location>
</feature>
<evidence type="ECO:0000256" key="6">
    <source>
        <dbReference type="ARBA" id="ARBA00023163"/>
    </source>
</evidence>
<evidence type="ECO:0000256" key="3">
    <source>
        <dbReference type="ARBA" id="ARBA00022491"/>
    </source>
</evidence>
<dbReference type="GO" id="GO:0006915">
    <property type="term" value="P:apoptotic process"/>
    <property type="evidence" value="ECO:0007669"/>
    <property type="project" value="Ensembl"/>
</dbReference>
<organism evidence="11 12">
    <name type="scientific">Aquila chrysaetos chrysaetos</name>
    <dbReference type="NCBI Taxonomy" id="223781"/>
    <lineage>
        <taxon>Eukaryota</taxon>
        <taxon>Metazoa</taxon>
        <taxon>Chordata</taxon>
        <taxon>Craniata</taxon>
        <taxon>Vertebrata</taxon>
        <taxon>Euteleostomi</taxon>
        <taxon>Archelosauria</taxon>
        <taxon>Archosauria</taxon>
        <taxon>Dinosauria</taxon>
        <taxon>Saurischia</taxon>
        <taxon>Theropoda</taxon>
        <taxon>Coelurosauria</taxon>
        <taxon>Aves</taxon>
        <taxon>Neognathae</taxon>
        <taxon>Neoaves</taxon>
        <taxon>Telluraves</taxon>
        <taxon>Accipitrimorphae</taxon>
        <taxon>Accipitriformes</taxon>
        <taxon>Accipitridae</taxon>
        <taxon>Accipitrinae</taxon>
        <taxon>Aquila</taxon>
    </lineage>
</organism>
<feature type="compositionally biased region" description="Basic and acidic residues" evidence="9">
    <location>
        <begin position="16"/>
        <end position="28"/>
    </location>
</feature>
<reference evidence="11" key="2">
    <citation type="submission" date="2025-09" db="UniProtKB">
        <authorList>
            <consortium name="Ensembl"/>
        </authorList>
    </citation>
    <scope>IDENTIFICATION</scope>
</reference>
<accession>A0A663E385</accession>
<keyword evidence="5" id="KW-0805">Transcription regulation</keyword>
<keyword evidence="6" id="KW-0804">Transcription</keyword>
<dbReference type="SUPFAM" id="SSF63748">
    <property type="entry name" value="Tudor/PWWP/MBT"/>
    <property type="match status" value="2"/>
</dbReference>
<feature type="repeat" description="MBT" evidence="8">
    <location>
        <begin position="117"/>
        <end position="218"/>
    </location>
</feature>
<dbReference type="FunFam" id="1.10.150.50:FF:000018">
    <property type="entry name" value="Polycomb protein scmh1 isoform 4"/>
    <property type="match status" value="1"/>
</dbReference>
<keyword evidence="4" id="KW-0677">Repeat</keyword>
<feature type="region of interest" description="Disordered" evidence="9">
    <location>
        <begin position="219"/>
        <end position="299"/>
    </location>
</feature>
<reference evidence="11" key="1">
    <citation type="submission" date="2025-08" db="UniProtKB">
        <authorList>
            <consortium name="Ensembl"/>
        </authorList>
    </citation>
    <scope>IDENTIFICATION</scope>
</reference>
<comment type="similarity">
    <text evidence="2">Belongs to the SCM family.</text>
</comment>
<dbReference type="Pfam" id="PF12140">
    <property type="entry name" value="SLED"/>
    <property type="match status" value="1"/>
</dbReference>
<dbReference type="SUPFAM" id="SSF47769">
    <property type="entry name" value="SAM/Pointed domain"/>
    <property type="match status" value="1"/>
</dbReference>
<dbReference type="Pfam" id="PF17208">
    <property type="entry name" value="RBR"/>
    <property type="match status" value="1"/>
</dbReference>
<feature type="region of interest" description="Disordered" evidence="9">
    <location>
        <begin position="16"/>
        <end position="35"/>
    </location>
</feature>
<evidence type="ECO:0000256" key="2">
    <source>
        <dbReference type="ARBA" id="ARBA00008469"/>
    </source>
</evidence>
<dbReference type="GO" id="GO:0009653">
    <property type="term" value="P:anatomical structure morphogenesis"/>
    <property type="evidence" value="ECO:0007669"/>
    <property type="project" value="Ensembl"/>
</dbReference>
<dbReference type="SMART" id="SM00561">
    <property type="entry name" value="MBT"/>
    <property type="match status" value="2"/>
</dbReference>